<dbReference type="AlphaFoldDB" id="A0A1Q9BR78"/>
<evidence type="ECO:0000313" key="2">
    <source>
        <dbReference type="Proteomes" id="UP000186817"/>
    </source>
</evidence>
<reference evidence="1 2" key="1">
    <citation type="submission" date="2016-02" db="EMBL/GenBank/DDBJ databases">
        <title>Genome analysis of coral dinoflagellate symbionts highlights evolutionary adaptations to a symbiotic lifestyle.</title>
        <authorList>
            <person name="Aranda M."/>
            <person name="Li Y."/>
            <person name="Liew Y.J."/>
            <person name="Baumgarten S."/>
            <person name="Simakov O."/>
            <person name="Wilson M."/>
            <person name="Piel J."/>
            <person name="Ashoor H."/>
            <person name="Bougouffa S."/>
            <person name="Bajic V.B."/>
            <person name="Ryu T."/>
            <person name="Ravasi T."/>
            <person name="Bayer T."/>
            <person name="Micklem G."/>
            <person name="Kim H."/>
            <person name="Bhak J."/>
            <person name="Lajeunesse T.C."/>
            <person name="Voolstra C.R."/>
        </authorList>
    </citation>
    <scope>NUCLEOTIDE SEQUENCE [LARGE SCALE GENOMIC DNA]</scope>
    <source>
        <strain evidence="1 2">CCMP2467</strain>
    </source>
</reference>
<evidence type="ECO:0000313" key="1">
    <source>
        <dbReference type="EMBL" id="OLP73195.1"/>
    </source>
</evidence>
<dbReference type="EMBL" id="LSRX01006093">
    <property type="protein sequence ID" value="OLP73195.1"/>
    <property type="molecule type" value="Genomic_DNA"/>
</dbReference>
<comment type="caution">
    <text evidence="1">The sequence shown here is derived from an EMBL/GenBank/DDBJ whole genome shotgun (WGS) entry which is preliminary data.</text>
</comment>
<gene>
    <name evidence="1" type="ORF">AK812_SmicGene47663</name>
</gene>
<protein>
    <submittedName>
        <fullName evidence="1">Uncharacterized protein</fullName>
    </submittedName>
</protein>
<name>A0A1Q9BR78_SYMMI</name>
<dbReference type="Proteomes" id="UP000186817">
    <property type="component" value="Unassembled WGS sequence"/>
</dbReference>
<keyword evidence="2" id="KW-1185">Reference proteome</keyword>
<accession>A0A1Q9BR78</accession>
<proteinExistence type="predicted"/>
<sequence length="108" mass="11853">MDAPRPAADTTQLHAWTETVDDASTQPVDALGALEMDIVNVARFADLGDIATGVTLFGDNPCVAVPMLLVLQPPMQTQRQQMPRQRPVWSVRLCKWLCLRRAPGQTLG</sequence>
<organism evidence="1 2">
    <name type="scientific">Symbiodinium microadriaticum</name>
    <name type="common">Dinoflagellate</name>
    <name type="synonym">Zooxanthella microadriatica</name>
    <dbReference type="NCBI Taxonomy" id="2951"/>
    <lineage>
        <taxon>Eukaryota</taxon>
        <taxon>Sar</taxon>
        <taxon>Alveolata</taxon>
        <taxon>Dinophyceae</taxon>
        <taxon>Suessiales</taxon>
        <taxon>Symbiodiniaceae</taxon>
        <taxon>Symbiodinium</taxon>
    </lineage>
</organism>